<dbReference type="RefSeq" id="WP_198074624.1">
    <property type="nucleotide sequence ID" value="NZ_JAEDAE010000002.1"/>
</dbReference>
<evidence type="ECO:0000313" key="2">
    <source>
        <dbReference type="Proteomes" id="UP000625631"/>
    </source>
</evidence>
<dbReference type="EMBL" id="JAEDAE010000002">
    <property type="protein sequence ID" value="MBH8557399.1"/>
    <property type="molecule type" value="Genomic_DNA"/>
</dbReference>
<proteinExistence type="predicted"/>
<dbReference type="PANTHER" id="PTHR13887:SF54">
    <property type="entry name" value="DSBA FAMILY PROTEIN"/>
    <property type="match status" value="1"/>
</dbReference>
<comment type="caution">
    <text evidence="1">The sequence shown here is derived from an EMBL/GenBank/DDBJ whole genome shotgun (WGS) entry which is preliminary data.</text>
</comment>
<accession>A0ABS0Q413</accession>
<dbReference type="Gene3D" id="3.40.30.10">
    <property type="entry name" value="Glutaredoxin"/>
    <property type="match status" value="1"/>
</dbReference>
<protein>
    <submittedName>
        <fullName evidence="1">DsbA family protein</fullName>
    </submittedName>
</protein>
<keyword evidence="2" id="KW-1185">Reference proteome</keyword>
<dbReference type="Proteomes" id="UP000625631">
    <property type="component" value="Unassembled WGS sequence"/>
</dbReference>
<evidence type="ECO:0000313" key="1">
    <source>
        <dbReference type="EMBL" id="MBH8557399.1"/>
    </source>
</evidence>
<organism evidence="1 2">
    <name type="scientific">Hymenobacter negativus</name>
    <dbReference type="NCBI Taxonomy" id="2795026"/>
    <lineage>
        <taxon>Bacteria</taxon>
        <taxon>Pseudomonadati</taxon>
        <taxon>Bacteroidota</taxon>
        <taxon>Cytophagia</taxon>
        <taxon>Cytophagales</taxon>
        <taxon>Hymenobacteraceae</taxon>
        <taxon>Hymenobacter</taxon>
    </lineage>
</organism>
<dbReference type="InterPro" id="IPR036249">
    <property type="entry name" value="Thioredoxin-like_sf"/>
</dbReference>
<sequence>MEHSVELPASLNPPPARPVLLECYTDPLCPQSAAFEQHGQRLRADFGHRFAWRYRLRSLPASSYPACLAVKCAERQSAQAGELYLRAVRAAVTRQGHHAACPATLAAVAAALAAQFPAVFDAAVFRQDMAANAGEAALLEDAQQAHRHHIRCWPSLVVVRRGPGPGAVLTGGSQPYEALLQALAALAPDVFYEPSLVDGGAG</sequence>
<dbReference type="PANTHER" id="PTHR13887">
    <property type="entry name" value="GLUTATHIONE S-TRANSFERASE KAPPA"/>
    <property type="match status" value="1"/>
</dbReference>
<dbReference type="Pfam" id="PF13743">
    <property type="entry name" value="Thioredoxin_5"/>
    <property type="match status" value="1"/>
</dbReference>
<name>A0ABS0Q413_9BACT</name>
<dbReference type="SUPFAM" id="SSF52833">
    <property type="entry name" value="Thioredoxin-like"/>
    <property type="match status" value="1"/>
</dbReference>
<gene>
    <name evidence="1" type="ORF">I7X13_05030</name>
</gene>
<reference evidence="1 2" key="1">
    <citation type="submission" date="2020-12" db="EMBL/GenBank/DDBJ databases">
        <title>Hymenobacter sp.</title>
        <authorList>
            <person name="Kim M.K."/>
        </authorList>
    </citation>
    <scope>NUCLEOTIDE SEQUENCE [LARGE SCALE GENOMIC DNA]</scope>
    <source>
        <strain evidence="1 2">BT442</strain>
    </source>
</reference>